<dbReference type="KEGG" id="bcd:BARCL_0737"/>
<protein>
    <submittedName>
        <fullName evidence="1">Uncharacterized protein</fullName>
    </submittedName>
</protein>
<organism evidence="1 2">
    <name type="scientific">Bartonella clarridgeiae (strain CCUG 45776 / CIP 104772 / 73)</name>
    <dbReference type="NCBI Taxonomy" id="696125"/>
    <lineage>
        <taxon>Bacteria</taxon>
        <taxon>Pseudomonadati</taxon>
        <taxon>Pseudomonadota</taxon>
        <taxon>Alphaproteobacteria</taxon>
        <taxon>Hyphomicrobiales</taxon>
        <taxon>Bartonellaceae</taxon>
        <taxon>Bartonella</taxon>
    </lineage>
</organism>
<reference evidence="1 2" key="2">
    <citation type="journal article" date="2011" name="PLoS Genet.">
        <title>Parallel evolution of a type IV secretion system in radiating lineages of the host-restricted bacterial pathogen Bartonella.</title>
        <authorList>
            <person name="Engel P."/>
            <person name="Salzburger W."/>
            <person name="Liesch M."/>
            <person name="Chang C.C."/>
            <person name="Maruyama S."/>
            <person name="Lanz C."/>
            <person name="Calteau A."/>
            <person name="Lajus A."/>
            <person name="Medigue C."/>
            <person name="Schuster S.C."/>
            <person name="Dehio C."/>
        </authorList>
    </citation>
    <scope>NUCLEOTIDE SEQUENCE [LARGE SCALE GENOMIC DNA]</scope>
    <source>
        <strain evidence="2">CIP 104772 / 73</strain>
    </source>
</reference>
<dbReference type="Proteomes" id="UP000009101">
    <property type="component" value="Chromosome"/>
</dbReference>
<reference evidence="2" key="1">
    <citation type="submission" date="2009-11" db="EMBL/GenBank/DDBJ databases">
        <title>Genome sequencing of Bartonella species and comparative genomics.</title>
        <authorList>
            <person name="Engel P."/>
            <person name="Salzburger W."/>
            <person name="Marius L."/>
            <person name="Chao-Chin C."/>
            <person name="Soichi M."/>
            <person name="Christa L."/>
            <person name="Alexandra C."/>
            <person name="Aurelie L."/>
            <person name="Claudine M."/>
            <person name="Stephan S.C."/>
            <person name="Christoph D."/>
        </authorList>
    </citation>
    <scope>NUCLEOTIDE SEQUENCE [LARGE SCALE GENOMIC DNA]</scope>
    <source>
        <strain evidence="2">CIP 104772 / 73</strain>
    </source>
</reference>
<dbReference type="HOGENOM" id="CLU_2894889_0_0_5"/>
<keyword evidence="2" id="KW-1185">Reference proteome</keyword>
<evidence type="ECO:0000313" key="2">
    <source>
        <dbReference type="Proteomes" id="UP000009101"/>
    </source>
</evidence>
<sequence length="62" mass="7608">MCKKFGWKEDFSWVKDAIDLNLVLRIELKFMYSGNTYYSKIILKKRHRKRKFITYSNNLAQE</sequence>
<name>E6YHT0_BARC7</name>
<proteinExistence type="predicted"/>
<dbReference type="AlphaFoldDB" id="E6YHT0"/>
<accession>E6YHT0</accession>
<dbReference type="EMBL" id="FN645454">
    <property type="protein sequence ID" value="CBI76418.1"/>
    <property type="molecule type" value="Genomic_DNA"/>
</dbReference>
<evidence type="ECO:0000313" key="1">
    <source>
        <dbReference type="EMBL" id="CBI76418.1"/>
    </source>
</evidence>
<gene>
    <name evidence="1" type="ordered locus">BARCL_0737</name>
</gene>